<keyword evidence="3" id="KW-1185">Reference proteome</keyword>
<evidence type="ECO:0000256" key="1">
    <source>
        <dbReference type="SAM" id="Phobius"/>
    </source>
</evidence>
<organism evidence="2 3">
    <name type="scientific">Phocaeicola acetigenes</name>
    <dbReference type="NCBI Taxonomy" id="3016083"/>
    <lineage>
        <taxon>Bacteria</taxon>
        <taxon>Pseudomonadati</taxon>
        <taxon>Bacteroidota</taxon>
        <taxon>Bacteroidia</taxon>
        <taxon>Bacteroidales</taxon>
        <taxon>Bacteroidaceae</taxon>
        <taxon>Phocaeicola</taxon>
    </lineage>
</organism>
<keyword evidence="1" id="KW-1133">Transmembrane helix</keyword>
<evidence type="ECO:0000313" key="2">
    <source>
        <dbReference type="EMBL" id="MCZ8372306.1"/>
    </source>
</evidence>
<reference evidence="2" key="1">
    <citation type="submission" date="2022-12" db="EMBL/GenBank/DDBJ databases">
        <title>Phocaeicola acetigenes sp. nov., isolated feces from a healthy human.</title>
        <authorList>
            <person name="Do H."/>
            <person name="Ha Y.B."/>
            <person name="Kim J.-S."/>
            <person name="Suh M.K."/>
            <person name="Kim H.S."/>
            <person name="Lee J.-S."/>
        </authorList>
    </citation>
    <scope>NUCLEOTIDE SEQUENCE</scope>
    <source>
        <strain evidence="2">KGMB11183</strain>
    </source>
</reference>
<protein>
    <submittedName>
        <fullName evidence="2">Uncharacterized protein</fullName>
    </submittedName>
</protein>
<dbReference type="Proteomes" id="UP001141933">
    <property type="component" value="Unassembled WGS sequence"/>
</dbReference>
<name>A0ABT4PGY1_9BACT</name>
<evidence type="ECO:0000313" key="3">
    <source>
        <dbReference type="Proteomes" id="UP001141933"/>
    </source>
</evidence>
<feature type="transmembrane region" description="Helical" evidence="1">
    <location>
        <begin position="12"/>
        <end position="30"/>
    </location>
</feature>
<keyword evidence="1" id="KW-0472">Membrane</keyword>
<dbReference type="EMBL" id="JAPZVM010000003">
    <property type="protein sequence ID" value="MCZ8372306.1"/>
    <property type="molecule type" value="Genomic_DNA"/>
</dbReference>
<feature type="transmembrane region" description="Helical" evidence="1">
    <location>
        <begin position="144"/>
        <end position="165"/>
    </location>
</feature>
<sequence>MKEFLTSNILPYWLIFALVAASLIIMLWGLRTQRPKVYLRPVLGCMLLATVLELSIYWGIGNSALWWCTSSEYGFFAKLLRLIPFALFLTMQVAMIWIGKLFIEAAIEKEFSIKTTFWGILLSFPITLVIVILCKLFGMPDGPLSIVSAVLFIGILSAGIGFSLLKNIQKIGKRDGLLLTAFSALCVLSLGAGIILFFVALLQLFLQVLMVGAVIGAAFYFFFGSGSKMMSAEMSRQSSSRPVFRDNDGHLHYTATSRDTANQQIADRKANN</sequence>
<accession>A0ABT4PGY1</accession>
<gene>
    <name evidence="2" type="ORF">O6P32_06225</name>
</gene>
<feature type="transmembrane region" description="Helical" evidence="1">
    <location>
        <begin position="80"/>
        <end position="103"/>
    </location>
</feature>
<keyword evidence="1" id="KW-0812">Transmembrane</keyword>
<feature type="transmembrane region" description="Helical" evidence="1">
    <location>
        <begin position="204"/>
        <end position="223"/>
    </location>
</feature>
<dbReference type="RefSeq" id="WP_269877473.1">
    <property type="nucleotide sequence ID" value="NZ_JAPZVM010000003.1"/>
</dbReference>
<proteinExistence type="predicted"/>
<feature type="transmembrane region" description="Helical" evidence="1">
    <location>
        <begin position="177"/>
        <end position="198"/>
    </location>
</feature>
<feature type="transmembrane region" description="Helical" evidence="1">
    <location>
        <begin position="115"/>
        <end position="138"/>
    </location>
</feature>
<comment type="caution">
    <text evidence="2">The sequence shown here is derived from an EMBL/GenBank/DDBJ whole genome shotgun (WGS) entry which is preliminary data.</text>
</comment>
<feature type="transmembrane region" description="Helical" evidence="1">
    <location>
        <begin position="42"/>
        <end position="60"/>
    </location>
</feature>